<proteinExistence type="predicted"/>
<dbReference type="STRING" id="1048205.AB852_15615"/>
<reference evidence="2 3" key="1">
    <citation type="submission" date="2015-06" db="EMBL/GenBank/DDBJ databases">
        <title>Cloning and characterization of the uncialamcin biosynthetic gene cluster.</title>
        <authorList>
            <person name="Yan X."/>
            <person name="Huang T."/>
            <person name="Ge H."/>
            <person name="Shen B."/>
        </authorList>
    </citation>
    <scope>NUCLEOTIDE SEQUENCE [LARGE SCALE GENOMIC DNA]</scope>
    <source>
        <strain evidence="2 3">DCA2648</strain>
    </source>
</reference>
<accession>A0A1Q4V8B5</accession>
<evidence type="ECO:0000259" key="1">
    <source>
        <dbReference type="Pfam" id="PF00576"/>
    </source>
</evidence>
<dbReference type="InterPro" id="IPR036817">
    <property type="entry name" value="Transthyretin/HIU_hydrolase_sf"/>
</dbReference>
<dbReference type="GeneID" id="96796955"/>
<evidence type="ECO:0000313" key="3">
    <source>
        <dbReference type="Proteomes" id="UP000186455"/>
    </source>
</evidence>
<dbReference type="PANTHER" id="PTHR10395">
    <property type="entry name" value="URICASE AND TRANSTHYRETIN-RELATED"/>
    <property type="match status" value="1"/>
</dbReference>
<dbReference type="InterPro" id="IPR000895">
    <property type="entry name" value="Transthyretin/HIU_hydrolase"/>
</dbReference>
<dbReference type="PRINTS" id="PR00189">
    <property type="entry name" value="TRNSTHYRETIN"/>
</dbReference>
<keyword evidence="3" id="KW-1185">Reference proteome</keyword>
<dbReference type="AlphaFoldDB" id="A0A1Q4V8B5"/>
<dbReference type="GO" id="GO:0006144">
    <property type="term" value="P:purine nucleobase metabolic process"/>
    <property type="evidence" value="ECO:0007669"/>
    <property type="project" value="TreeGrafter"/>
</dbReference>
<comment type="caution">
    <text evidence="2">The sequence shown here is derived from an EMBL/GenBank/DDBJ whole genome shotgun (WGS) entry which is preliminary data.</text>
</comment>
<sequence>MKLVVSVMDGTNGQPADGLSVRLEQFGLDGWRRIWKGITGEDGRSGCAVSPGEIDGFSRLTLETDRYFATLGLRPFYSHITVELSGGEPHDRQELSVVLTPHGYVVCGAG</sequence>
<dbReference type="SUPFAM" id="SSF49472">
    <property type="entry name" value="Transthyretin (synonym: prealbumin)"/>
    <property type="match status" value="1"/>
</dbReference>
<dbReference type="Pfam" id="PF00576">
    <property type="entry name" value="Transthyretin"/>
    <property type="match status" value="1"/>
</dbReference>
<dbReference type="EMBL" id="LFBV01000003">
    <property type="protein sequence ID" value="OKH94076.1"/>
    <property type="molecule type" value="Genomic_DNA"/>
</dbReference>
<dbReference type="Proteomes" id="UP000186455">
    <property type="component" value="Unassembled WGS sequence"/>
</dbReference>
<dbReference type="Gene3D" id="2.60.40.180">
    <property type="entry name" value="Transthyretin/hydroxyisourate hydrolase domain"/>
    <property type="match status" value="1"/>
</dbReference>
<feature type="domain" description="Transthyretin/hydroxyisourate hydrolase" evidence="1">
    <location>
        <begin position="5"/>
        <end position="105"/>
    </location>
</feature>
<name>A0A1Q4V8B5_9ACTN</name>
<protein>
    <recommendedName>
        <fullName evidence="1">Transthyretin/hydroxyisourate hydrolase domain-containing protein</fullName>
    </recommendedName>
</protein>
<dbReference type="InterPro" id="IPR023416">
    <property type="entry name" value="Transthyretin/HIU_hydrolase_d"/>
</dbReference>
<dbReference type="PANTHER" id="PTHR10395:SF7">
    <property type="entry name" value="5-HYDROXYISOURATE HYDROLASE"/>
    <property type="match status" value="1"/>
</dbReference>
<evidence type="ECO:0000313" key="2">
    <source>
        <dbReference type="EMBL" id="OKH94076.1"/>
    </source>
</evidence>
<gene>
    <name evidence="2" type="ORF">AB852_15615</name>
</gene>
<organism evidence="2 3">
    <name type="scientific">Streptomyces uncialis</name>
    <dbReference type="NCBI Taxonomy" id="1048205"/>
    <lineage>
        <taxon>Bacteria</taxon>
        <taxon>Bacillati</taxon>
        <taxon>Actinomycetota</taxon>
        <taxon>Actinomycetes</taxon>
        <taxon>Kitasatosporales</taxon>
        <taxon>Streptomycetaceae</taxon>
        <taxon>Streptomyces</taxon>
    </lineage>
</organism>
<dbReference type="RefSeq" id="WP_073788589.1">
    <property type="nucleotide sequence ID" value="NZ_CP108638.1"/>
</dbReference>